<evidence type="ECO:0000313" key="2">
    <source>
        <dbReference type="EMBL" id="ABJ03141.1"/>
    </source>
</evidence>
<dbReference type="AlphaFoldDB" id="A0A0H2Z548"/>
<dbReference type="EMBL" id="CP000468">
    <property type="protein sequence ID" value="ABJ03141.1"/>
    <property type="molecule type" value="Genomic_DNA"/>
</dbReference>
<organism evidence="2 3">
    <name type="scientific">Escherichia coli O1:K1 / APEC</name>
    <dbReference type="NCBI Taxonomy" id="405955"/>
    <lineage>
        <taxon>Bacteria</taxon>
        <taxon>Pseudomonadati</taxon>
        <taxon>Pseudomonadota</taxon>
        <taxon>Gammaproteobacteria</taxon>
        <taxon>Enterobacterales</taxon>
        <taxon>Enterobacteriaceae</taxon>
        <taxon>Escherichia</taxon>
    </lineage>
</organism>
<keyword evidence="3" id="KW-1185">Reference proteome</keyword>
<name>A0A0H2Z548_ECOK1</name>
<accession>A0A0H2Z548</accession>
<dbReference type="InterPro" id="IPR048144">
    <property type="entry name" value="YicS_fam"/>
</dbReference>
<reference evidence="2 3" key="1">
    <citation type="journal article" date="2007" name="J. Bacteriol.">
        <title>The genome sequence of avian pathogenic Escherichia coli strain O1:K1:H7 shares strong similarities with human extraintestinal pathogenic E. coli genomes.</title>
        <authorList>
            <person name="Johnson T.J."/>
            <person name="Kariyawasam S."/>
            <person name="Wannemuehler Y."/>
            <person name="Mangiamele P."/>
            <person name="Johnson S.J."/>
            <person name="Doetkott C."/>
            <person name="Skyberg J.A."/>
            <person name="Lynne A.M."/>
            <person name="Johnson J.R."/>
            <person name="Nolan L.K."/>
        </authorList>
    </citation>
    <scope>NUCLEOTIDE SEQUENCE [LARGE SCALE GENOMIC DNA]</scope>
    <source>
        <strain evidence="2">APEC O1</strain>
    </source>
</reference>
<gene>
    <name evidence="2" type="primary">yicS</name>
    <name evidence="2" type="ORF">APECO1_2791</name>
</gene>
<dbReference type="Proteomes" id="UP000008216">
    <property type="component" value="Chromosome"/>
</dbReference>
<dbReference type="KEGG" id="ecv:APECO1_2791"/>
<evidence type="ECO:0000256" key="1">
    <source>
        <dbReference type="ARBA" id="ARBA00035681"/>
    </source>
</evidence>
<evidence type="ECO:0000313" key="3">
    <source>
        <dbReference type="Proteomes" id="UP000008216"/>
    </source>
</evidence>
<protein>
    <recommendedName>
        <fullName evidence="1">Uncharacterized protein YicS</fullName>
    </recommendedName>
</protein>
<sequence length="120" mass="13602">MMRAAKANYTYASFDAHLQKVAAMKPTMLLMITVFLIFPAISQAESPFSSLQSAKEKTTVLQDLRKICTPQASLSDEAWEKLMLSDENNKQHIREAIVAMERNNQSNYWEALGKVECPDM</sequence>
<proteinExistence type="predicted"/>
<dbReference type="HOGENOM" id="CLU_159877_2_0_6"/>
<dbReference type="NCBIfam" id="NF041639">
    <property type="entry name" value="YicS_fam"/>
    <property type="match status" value="1"/>
</dbReference>